<keyword evidence="3" id="KW-1185">Reference proteome</keyword>
<keyword evidence="1" id="KW-0472">Membrane</keyword>
<feature type="transmembrane region" description="Helical" evidence="1">
    <location>
        <begin position="263"/>
        <end position="284"/>
    </location>
</feature>
<feature type="transmembrane region" description="Helical" evidence="1">
    <location>
        <begin position="20"/>
        <end position="38"/>
    </location>
</feature>
<protein>
    <submittedName>
        <fullName evidence="2">12685_t:CDS:1</fullName>
    </submittedName>
</protein>
<sequence>MEEHGKENVKKKLFYGLKYTTFGILVVLFLLYFIYLIYRIITDIPIKSTGYDILKELKVPDMEICSNSNGNLRILRCDFKSKDNTTKHNNCSEYIISEKINLGPHQNFCKTFKGNKNYTEDGLNQIGFYFNIPNISAEEANNTGIASLSIQLTSPDFNPLLNNSQVISDMDKAINSSLFLQWDFIAGMVNYSAVVKFTTTAYKTILPGDVGAIIGFTPNYHTTYFIESNTHYFPFNSNPAGIPNGTDGYFSIAATTEQRSYTVFNALASVGGISGILLGVYAFLFGQSINPYGHVHHLCKMVPGIHSEKVIDEKNEHEIFEKCLNEIENLLKIKKEPNTVYNNIMKRVKNDKNLVY</sequence>
<name>A0ABN7WDV8_GIGMA</name>
<dbReference type="EMBL" id="CAJVQB010040133">
    <property type="protein sequence ID" value="CAG8828074.1"/>
    <property type="molecule type" value="Genomic_DNA"/>
</dbReference>
<feature type="non-terminal residue" evidence="2">
    <location>
        <position position="356"/>
    </location>
</feature>
<keyword evidence="1" id="KW-0812">Transmembrane</keyword>
<evidence type="ECO:0000313" key="2">
    <source>
        <dbReference type="EMBL" id="CAG8828074.1"/>
    </source>
</evidence>
<reference evidence="2 3" key="1">
    <citation type="submission" date="2021-06" db="EMBL/GenBank/DDBJ databases">
        <authorList>
            <person name="Kallberg Y."/>
            <person name="Tangrot J."/>
            <person name="Rosling A."/>
        </authorList>
    </citation>
    <scope>NUCLEOTIDE SEQUENCE [LARGE SCALE GENOMIC DNA]</scope>
    <source>
        <strain evidence="2 3">120-4 pot B 10/14</strain>
    </source>
</reference>
<gene>
    <name evidence="2" type="ORF">GMARGA_LOCUS29596</name>
</gene>
<organism evidence="2 3">
    <name type="scientific">Gigaspora margarita</name>
    <dbReference type="NCBI Taxonomy" id="4874"/>
    <lineage>
        <taxon>Eukaryota</taxon>
        <taxon>Fungi</taxon>
        <taxon>Fungi incertae sedis</taxon>
        <taxon>Mucoromycota</taxon>
        <taxon>Glomeromycotina</taxon>
        <taxon>Glomeromycetes</taxon>
        <taxon>Diversisporales</taxon>
        <taxon>Gigasporaceae</taxon>
        <taxon>Gigaspora</taxon>
    </lineage>
</organism>
<keyword evidence="1" id="KW-1133">Transmembrane helix</keyword>
<comment type="caution">
    <text evidence="2">The sequence shown here is derived from an EMBL/GenBank/DDBJ whole genome shotgun (WGS) entry which is preliminary data.</text>
</comment>
<proteinExistence type="predicted"/>
<dbReference type="Proteomes" id="UP000789901">
    <property type="component" value="Unassembled WGS sequence"/>
</dbReference>
<accession>A0ABN7WDV8</accession>
<evidence type="ECO:0000256" key="1">
    <source>
        <dbReference type="SAM" id="Phobius"/>
    </source>
</evidence>
<evidence type="ECO:0000313" key="3">
    <source>
        <dbReference type="Proteomes" id="UP000789901"/>
    </source>
</evidence>